<accession>A0A0L8H2D5</accession>
<protein>
    <submittedName>
        <fullName evidence="1">Uncharacterized protein</fullName>
    </submittedName>
</protein>
<gene>
    <name evidence="1" type="ORF">OCBIM_22024639mg</name>
</gene>
<evidence type="ECO:0000313" key="1">
    <source>
        <dbReference type="EMBL" id="KOF82940.1"/>
    </source>
</evidence>
<organism evidence="1">
    <name type="scientific">Octopus bimaculoides</name>
    <name type="common">California two-spotted octopus</name>
    <dbReference type="NCBI Taxonomy" id="37653"/>
    <lineage>
        <taxon>Eukaryota</taxon>
        <taxon>Metazoa</taxon>
        <taxon>Spiralia</taxon>
        <taxon>Lophotrochozoa</taxon>
        <taxon>Mollusca</taxon>
        <taxon>Cephalopoda</taxon>
        <taxon>Coleoidea</taxon>
        <taxon>Octopodiformes</taxon>
        <taxon>Octopoda</taxon>
        <taxon>Incirrata</taxon>
        <taxon>Octopodidae</taxon>
        <taxon>Octopus</taxon>
    </lineage>
</organism>
<dbReference type="AlphaFoldDB" id="A0A0L8H2D5"/>
<dbReference type="EMBL" id="KQ419605">
    <property type="protein sequence ID" value="KOF82940.1"/>
    <property type="molecule type" value="Genomic_DNA"/>
</dbReference>
<sequence length="82" mass="9092">MCSRCTGVVNSQSTHEISSFKYLEDSLELIYGSCYLGDVISSEVQCLKSIVRLGTCWKKNVDGAFNSTSYKWILSLSEGLIV</sequence>
<reference evidence="1" key="1">
    <citation type="submission" date="2015-07" db="EMBL/GenBank/DDBJ databases">
        <title>MeaNS - Measles Nucleotide Surveillance Program.</title>
        <authorList>
            <person name="Tran T."/>
            <person name="Druce J."/>
        </authorList>
    </citation>
    <scope>NUCLEOTIDE SEQUENCE</scope>
    <source>
        <strain evidence="1">UCB-OBI-ISO-001</strain>
        <tissue evidence="1">Gonad</tissue>
    </source>
</reference>
<name>A0A0L8H2D5_OCTBM</name>
<proteinExistence type="predicted"/>